<evidence type="ECO:0000313" key="1">
    <source>
        <dbReference type="EMBL" id="RPB25649.1"/>
    </source>
</evidence>
<evidence type="ECO:0000313" key="2">
    <source>
        <dbReference type="Proteomes" id="UP000267821"/>
    </source>
</evidence>
<dbReference type="AlphaFoldDB" id="A0A3N4LVP3"/>
<organism evidence="1 2">
    <name type="scientific">Terfezia boudieri ATCC MYA-4762</name>
    <dbReference type="NCBI Taxonomy" id="1051890"/>
    <lineage>
        <taxon>Eukaryota</taxon>
        <taxon>Fungi</taxon>
        <taxon>Dikarya</taxon>
        <taxon>Ascomycota</taxon>
        <taxon>Pezizomycotina</taxon>
        <taxon>Pezizomycetes</taxon>
        <taxon>Pezizales</taxon>
        <taxon>Pezizaceae</taxon>
        <taxon>Terfezia</taxon>
    </lineage>
</organism>
<dbReference type="InParanoid" id="A0A3N4LVP3"/>
<proteinExistence type="predicted"/>
<dbReference type="EMBL" id="ML121537">
    <property type="protein sequence ID" value="RPB25649.1"/>
    <property type="molecule type" value="Genomic_DNA"/>
</dbReference>
<protein>
    <submittedName>
        <fullName evidence="1">Uncharacterized protein</fullName>
    </submittedName>
</protein>
<sequence>MSSDGNGATATEKRTRQPAQLYEALYPSEISFKATGLNRQQYNSLALLWVEVRHIIVTSLGKLELESIDVGAPRRARWVEKQIGEEVDYFDVAKAQGNVDHLNIPLTRWDRCRDTRDKPIKCKYTAGEVGLWARFSSATSNIYYSRLWEMGWGGLKHSVPLRMVHKYYMLQLEVDEKQQIFVKGSKTLKTRIAEKGHLFAQEPYQVYGKSSSNEKFTFSIPVEQKRFPASITPSVFWGMLQIYWYRNLQVLLTLFEDHLPKELAHLLNLSMDRIRVHFADFCKASRFANPENGYMEYSGKRRKLQPNLGNNDAERKVDKAPYDAFQSWKQYLYMCEDTELMDFDFMFAQFTQGEHSNLYDQQYCMRVHSRAAYLTRYWDHEEESQDQELKLAIDNLLALSFDLPKGFILSLDDVNYQPPPDHPPAGATNPPRLMIEGLQGLWKKEKEHLRIIVEALHEFKLSSANFGRKQATNEFPDSDSNDSDESQVSIVAPVITEEEKGQHLTRMRGAYNTLIFLFNLQDRIRDNIARFIDVADDTLVSDHLAQQPSNVSQKKTAFTERDIARYWLDVAQQYGFLNINNIEPGQEQTWLTFKDGAPNHILQSLPIKDDTVVLNNQIQREVQQQKHLPQRARRHTMEFYTNKQIQYDTPVNDYAHPDDEHLYHWYSEEASLTHVFPRGPGSE</sequence>
<dbReference type="Proteomes" id="UP000267821">
    <property type="component" value="Unassembled WGS sequence"/>
</dbReference>
<keyword evidence="2" id="KW-1185">Reference proteome</keyword>
<accession>A0A3N4LVP3</accession>
<gene>
    <name evidence="1" type="ORF">L211DRAFT_867136</name>
</gene>
<reference evidence="1 2" key="1">
    <citation type="journal article" date="2018" name="Nat. Ecol. Evol.">
        <title>Pezizomycetes genomes reveal the molecular basis of ectomycorrhizal truffle lifestyle.</title>
        <authorList>
            <person name="Murat C."/>
            <person name="Payen T."/>
            <person name="Noel B."/>
            <person name="Kuo A."/>
            <person name="Morin E."/>
            <person name="Chen J."/>
            <person name="Kohler A."/>
            <person name="Krizsan K."/>
            <person name="Balestrini R."/>
            <person name="Da Silva C."/>
            <person name="Montanini B."/>
            <person name="Hainaut M."/>
            <person name="Levati E."/>
            <person name="Barry K.W."/>
            <person name="Belfiori B."/>
            <person name="Cichocki N."/>
            <person name="Clum A."/>
            <person name="Dockter R.B."/>
            <person name="Fauchery L."/>
            <person name="Guy J."/>
            <person name="Iotti M."/>
            <person name="Le Tacon F."/>
            <person name="Lindquist E.A."/>
            <person name="Lipzen A."/>
            <person name="Malagnac F."/>
            <person name="Mello A."/>
            <person name="Molinier V."/>
            <person name="Miyauchi S."/>
            <person name="Poulain J."/>
            <person name="Riccioni C."/>
            <person name="Rubini A."/>
            <person name="Sitrit Y."/>
            <person name="Splivallo R."/>
            <person name="Traeger S."/>
            <person name="Wang M."/>
            <person name="Zifcakova L."/>
            <person name="Wipf D."/>
            <person name="Zambonelli A."/>
            <person name="Paolocci F."/>
            <person name="Nowrousian M."/>
            <person name="Ottonello S."/>
            <person name="Baldrian P."/>
            <person name="Spatafora J.W."/>
            <person name="Henrissat B."/>
            <person name="Nagy L.G."/>
            <person name="Aury J.M."/>
            <person name="Wincker P."/>
            <person name="Grigoriev I.V."/>
            <person name="Bonfante P."/>
            <person name="Martin F.M."/>
        </authorList>
    </citation>
    <scope>NUCLEOTIDE SEQUENCE [LARGE SCALE GENOMIC DNA]</scope>
    <source>
        <strain evidence="1 2">ATCC MYA-4762</strain>
    </source>
</reference>
<name>A0A3N4LVP3_9PEZI</name>
<dbReference type="OrthoDB" id="5293922at2759"/>